<name>A0A151J7E6_9HYME</name>
<gene>
    <name evidence="1" type="ORF">ALC57_07911</name>
</gene>
<dbReference type="Proteomes" id="UP000078492">
    <property type="component" value="Unassembled WGS sequence"/>
</dbReference>
<sequence length="171" mass="20384">MEKKERKGIEKLFEGKKGKERRMVELPGYQLFRLDRTGKGLRYYSTERNIEFLIKEMIANKILLPTRINIYEQDITLTLEVLCLPHFNADIERVFSQMNSLIKFKLRNKIKLPLLNNLLHIRFGLKRLDLYCNNYILPEHVLKNIGNNKTYKKLIPELDPFEAEELHLILL</sequence>
<evidence type="ECO:0000313" key="2">
    <source>
        <dbReference type="Proteomes" id="UP000078492"/>
    </source>
</evidence>
<accession>A0A151J7E6</accession>
<organism evidence="1 2">
    <name type="scientific">Trachymyrmex cornetzi</name>
    <dbReference type="NCBI Taxonomy" id="471704"/>
    <lineage>
        <taxon>Eukaryota</taxon>
        <taxon>Metazoa</taxon>
        <taxon>Ecdysozoa</taxon>
        <taxon>Arthropoda</taxon>
        <taxon>Hexapoda</taxon>
        <taxon>Insecta</taxon>
        <taxon>Pterygota</taxon>
        <taxon>Neoptera</taxon>
        <taxon>Endopterygota</taxon>
        <taxon>Hymenoptera</taxon>
        <taxon>Apocrita</taxon>
        <taxon>Aculeata</taxon>
        <taxon>Formicoidea</taxon>
        <taxon>Formicidae</taxon>
        <taxon>Myrmicinae</taxon>
        <taxon>Trachymyrmex</taxon>
    </lineage>
</organism>
<dbReference type="EMBL" id="KQ979690">
    <property type="protein sequence ID" value="KYN19758.1"/>
    <property type="molecule type" value="Genomic_DNA"/>
</dbReference>
<reference evidence="1 2" key="1">
    <citation type="submission" date="2015-09" db="EMBL/GenBank/DDBJ databases">
        <title>Trachymyrmex cornetzi WGS genome.</title>
        <authorList>
            <person name="Nygaard S."/>
            <person name="Hu H."/>
            <person name="Boomsma J."/>
            <person name="Zhang G."/>
        </authorList>
    </citation>
    <scope>NUCLEOTIDE SEQUENCE [LARGE SCALE GENOMIC DNA]</scope>
    <source>
        <strain evidence="1">Tcor2-1</strain>
        <tissue evidence="1">Whole body</tissue>
    </source>
</reference>
<proteinExistence type="predicted"/>
<keyword evidence="2" id="KW-1185">Reference proteome</keyword>
<evidence type="ECO:0000313" key="1">
    <source>
        <dbReference type="EMBL" id="KYN19758.1"/>
    </source>
</evidence>
<dbReference type="AlphaFoldDB" id="A0A151J7E6"/>
<protein>
    <submittedName>
        <fullName evidence="1">Uncharacterized protein</fullName>
    </submittedName>
</protein>
<dbReference type="STRING" id="471704.A0A151J7E6"/>